<dbReference type="Pfam" id="PF00086">
    <property type="entry name" value="Thyroglobulin_1"/>
    <property type="match status" value="1"/>
</dbReference>
<keyword evidence="6" id="KW-1133">Transmembrane helix</keyword>
<evidence type="ECO:0000259" key="7">
    <source>
        <dbReference type="PROSITE" id="PS51162"/>
    </source>
</evidence>
<evidence type="ECO:0000256" key="5">
    <source>
        <dbReference type="SAM" id="MobiDB-lite"/>
    </source>
</evidence>
<dbReference type="InterPro" id="IPR043530">
    <property type="entry name" value="CD74_antigen"/>
</dbReference>
<protein>
    <recommendedName>
        <fullName evidence="7">Thyroglobulin type-1 domain-containing protein</fullName>
    </recommendedName>
</protein>
<feature type="region of interest" description="Disordered" evidence="5">
    <location>
        <begin position="1"/>
        <end position="22"/>
    </location>
</feature>
<dbReference type="CDD" id="cd00191">
    <property type="entry name" value="TY"/>
    <property type="match status" value="1"/>
</dbReference>
<feature type="coiled-coil region" evidence="4">
    <location>
        <begin position="49"/>
        <end position="76"/>
    </location>
</feature>
<dbReference type="GeneTree" id="ENSGT00940000169140"/>
<dbReference type="RefSeq" id="XP_051277716.1">
    <property type="nucleotide sequence ID" value="XM_051421756.1"/>
</dbReference>
<dbReference type="SUPFAM" id="SSF57610">
    <property type="entry name" value="Thyroglobulin type-1 domain"/>
    <property type="match status" value="1"/>
</dbReference>
<name>A0A8C4DWZ3_DICLA</name>
<proteinExistence type="predicted"/>
<dbReference type="GO" id="GO:0019882">
    <property type="term" value="P:antigen processing and presentation"/>
    <property type="evidence" value="ECO:0007669"/>
    <property type="project" value="InterPro"/>
</dbReference>
<keyword evidence="6" id="KW-0472">Membrane</keyword>
<dbReference type="Ensembl" id="ENSDLAT00005011576.2">
    <property type="protein sequence ID" value="ENSDLAP00005010575.1"/>
    <property type="gene ID" value="ENSDLAG00005005501.2"/>
</dbReference>
<dbReference type="Proteomes" id="UP000694389">
    <property type="component" value="Unassembled WGS sequence"/>
</dbReference>
<dbReference type="Gene3D" id="4.10.800.10">
    <property type="entry name" value="Thyroglobulin type-1"/>
    <property type="match status" value="1"/>
</dbReference>
<accession>A0A8C4DWZ3</accession>
<evidence type="ECO:0000256" key="6">
    <source>
        <dbReference type="SAM" id="Phobius"/>
    </source>
</evidence>
<evidence type="ECO:0000313" key="8">
    <source>
        <dbReference type="Ensembl" id="ENSDLAP00005010575.1"/>
    </source>
</evidence>
<evidence type="ECO:0000313" key="9">
    <source>
        <dbReference type="Proteomes" id="UP000694389"/>
    </source>
</evidence>
<keyword evidence="9" id="KW-1185">Reference proteome</keyword>
<organism evidence="8 9">
    <name type="scientific">Dicentrarchus labrax</name>
    <name type="common">European seabass</name>
    <name type="synonym">Morone labrax</name>
    <dbReference type="NCBI Taxonomy" id="13489"/>
    <lineage>
        <taxon>Eukaryota</taxon>
        <taxon>Metazoa</taxon>
        <taxon>Chordata</taxon>
        <taxon>Craniata</taxon>
        <taxon>Vertebrata</taxon>
        <taxon>Euteleostomi</taxon>
        <taxon>Actinopterygii</taxon>
        <taxon>Neopterygii</taxon>
        <taxon>Teleostei</taxon>
        <taxon>Neoteleostei</taxon>
        <taxon>Acanthomorphata</taxon>
        <taxon>Eupercaria</taxon>
        <taxon>Moronidae</taxon>
        <taxon>Dicentrarchus</taxon>
    </lineage>
</organism>
<dbReference type="InterPro" id="IPR000716">
    <property type="entry name" value="Thyroglobulin_1"/>
</dbReference>
<dbReference type="GO" id="GO:0006886">
    <property type="term" value="P:intracellular protein transport"/>
    <property type="evidence" value="ECO:0007669"/>
    <property type="project" value="InterPro"/>
</dbReference>
<dbReference type="OrthoDB" id="406800at2759"/>
<dbReference type="OMA" id="CVLIAGQ"/>
<evidence type="ECO:0000256" key="4">
    <source>
        <dbReference type="SAM" id="Coils"/>
    </source>
</evidence>
<feature type="domain" description="Thyroglobulin type-1" evidence="7">
    <location>
        <begin position="114"/>
        <end position="174"/>
    </location>
</feature>
<dbReference type="AlphaFoldDB" id="A0A8C4DWZ3"/>
<dbReference type="Pfam" id="PF09307">
    <property type="entry name" value="MHC2-interact"/>
    <property type="match status" value="1"/>
</dbReference>
<gene>
    <name evidence="8" type="primary">LOC127375656</name>
</gene>
<evidence type="ECO:0000256" key="3">
    <source>
        <dbReference type="PROSITE-ProRule" id="PRU00500"/>
    </source>
</evidence>
<keyword evidence="4" id="KW-0175">Coiled coil</keyword>
<dbReference type="GO" id="GO:0006955">
    <property type="term" value="P:immune response"/>
    <property type="evidence" value="ECO:0007669"/>
    <property type="project" value="InterPro"/>
</dbReference>
<keyword evidence="6" id="KW-0812">Transmembrane</keyword>
<dbReference type="PROSITE" id="PS51162">
    <property type="entry name" value="THYROGLOBULIN_1_2"/>
    <property type="match status" value="1"/>
</dbReference>
<comment type="caution">
    <text evidence="3">Lacks conserved residue(s) required for the propagation of feature annotation.</text>
</comment>
<dbReference type="PROSITE" id="PS00484">
    <property type="entry name" value="THYROGLOBULIN_1_1"/>
    <property type="match status" value="1"/>
</dbReference>
<dbReference type="GO" id="GO:0042289">
    <property type="term" value="F:MHC class II protein binding"/>
    <property type="evidence" value="ECO:0007669"/>
    <property type="project" value="InterPro"/>
</dbReference>
<dbReference type="SMART" id="SM00211">
    <property type="entry name" value="TY"/>
    <property type="match status" value="1"/>
</dbReference>
<reference evidence="8" key="1">
    <citation type="submission" date="2025-08" db="UniProtKB">
        <authorList>
            <consortium name="Ensembl"/>
        </authorList>
    </citation>
    <scope>IDENTIFICATION</scope>
</reference>
<feature type="transmembrane region" description="Helical" evidence="6">
    <location>
        <begin position="28"/>
        <end position="50"/>
    </location>
</feature>
<dbReference type="GO" id="GO:0016020">
    <property type="term" value="C:membrane"/>
    <property type="evidence" value="ECO:0007669"/>
    <property type="project" value="InterPro"/>
</dbReference>
<feature type="disulfide bond" evidence="2 3">
    <location>
        <begin position="117"/>
        <end position="136"/>
    </location>
</feature>
<dbReference type="InterPro" id="IPR036857">
    <property type="entry name" value="Thyroglobulin_1_sf"/>
</dbReference>
<evidence type="ECO:0000256" key="1">
    <source>
        <dbReference type="ARBA" id="ARBA00023157"/>
    </source>
</evidence>
<evidence type="ECO:0000256" key="2">
    <source>
        <dbReference type="PIRSR" id="PIRSR001992-1"/>
    </source>
</evidence>
<dbReference type="GO" id="GO:0035718">
    <property type="term" value="F:macrophage migration inhibitory factor binding"/>
    <property type="evidence" value="ECO:0007669"/>
    <property type="project" value="InterPro"/>
</dbReference>
<reference evidence="8" key="2">
    <citation type="submission" date="2025-09" db="UniProtKB">
        <authorList>
            <consortium name="Ensembl"/>
        </authorList>
    </citation>
    <scope>IDENTIFICATION</scope>
</reference>
<dbReference type="GeneID" id="127375656"/>
<sequence>MSDPETPSQPLLRAQPGEGGRPSKAYKVAGITLLACVLIAGQAMIAYFLLSQRSDIRSLEEQSNNLKAELTKGRSVSVPIRMDMPMNALPKLMDDFVDEEASTGAPEKSAPQSATDCQLEAAGVKAVRVPGFQPSCDQRGLYKAQQCFMSHCWCVNPVNGQQIPGSLSKGPARCRAAVLAGSMSKVLTLSDVEA</sequence>
<feature type="disulfide bond" evidence="2 3">
    <location>
        <begin position="154"/>
        <end position="174"/>
    </location>
</feature>
<dbReference type="InterPro" id="IPR015386">
    <property type="entry name" value="MHC_II-assoc_invar/CLIP_MHC-bd"/>
</dbReference>
<feature type="disulfide bond" evidence="2">
    <location>
        <begin position="147"/>
        <end position="152"/>
    </location>
</feature>
<keyword evidence="1 2" id="KW-1015">Disulfide bond</keyword>
<dbReference type="PIRSF" id="PIRSF001992">
    <property type="entry name" value="CD74_antigen"/>
    <property type="match status" value="1"/>
</dbReference>